<dbReference type="Pfam" id="PF07690">
    <property type="entry name" value="MFS_1"/>
    <property type="match status" value="1"/>
</dbReference>
<evidence type="ECO:0000256" key="7">
    <source>
        <dbReference type="SAM" id="Phobius"/>
    </source>
</evidence>
<feature type="transmembrane region" description="Helical" evidence="7">
    <location>
        <begin position="364"/>
        <end position="383"/>
    </location>
</feature>
<evidence type="ECO:0000313" key="9">
    <source>
        <dbReference type="EMBL" id="KAK9813231.1"/>
    </source>
</evidence>
<dbReference type="SUPFAM" id="SSF103473">
    <property type="entry name" value="MFS general substrate transporter"/>
    <property type="match status" value="1"/>
</dbReference>
<evidence type="ECO:0000313" key="10">
    <source>
        <dbReference type="Proteomes" id="UP001489004"/>
    </source>
</evidence>
<reference evidence="9 10" key="1">
    <citation type="journal article" date="2024" name="Nat. Commun.">
        <title>Phylogenomics reveals the evolutionary origins of lichenization in chlorophyte algae.</title>
        <authorList>
            <person name="Puginier C."/>
            <person name="Libourel C."/>
            <person name="Otte J."/>
            <person name="Skaloud P."/>
            <person name="Haon M."/>
            <person name="Grisel S."/>
            <person name="Petersen M."/>
            <person name="Berrin J.G."/>
            <person name="Delaux P.M."/>
            <person name="Dal Grande F."/>
            <person name="Keller J."/>
        </authorList>
    </citation>
    <scope>NUCLEOTIDE SEQUENCE [LARGE SCALE GENOMIC DNA]</scope>
    <source>
        <strain evidence="9 10">SAG 2043</strain>
    </source>
</reference>
<name>A0AAW1PUM7_9CHLO</name>
<evidence type="ECO:0000256" key="1">
    <source>
        <dbReference type="ARBA" id="ARBA00004141"/>
    </source>
</evidence>
<dbReference type="PROSITE" id="PS50850">
    <property type="entry name" value="MFS"/>
    <property type="match status" value="1"/>
</dbReference>
<dbReference type="InterPro" id="IPR020846">
    <property type="entry name" value="MFS_dom"/>
</dbReference>
<keyword evidence="2" id="KW-0813">Transport</keyword>
<accession>A0AAW1PUM7</accession>
<feature type="transmembrane region" description="Helical" evidence="7">
    <location>
        <begin position="93"/>
        <end position="116"/>
    </location>
</feature>
<evidence type="ECO:0000256" key="6">
    <source>
        <dbReference type="ARBA" id="ARBA00024338"/>
    </source>
</evidence>
<keyword evidence="3 7" id="KW-0812">Transmembrane</keyword>
<comment type="subcellular location">
    <subcellularLocation>
        <location evidence="1">Membrane</location>
        <topology evidence="1">Multi-pass membrane protein</topology>
    </subcellularLocation>
</comment>
<dbReference type="GO" id="GO:0016020">
    <property type="term" value="C:membrane"/>
    <property type="evidence" value="ECO:0007669"/>
    <property type="project" value="UniProtKB-SubCell"/>
</dbReference>
<feature type="transmembrane region" description="Helical" evidence="7">
    <location>
        <begin position="128"/>
        <end position="150"/>
    </location>
</feature>
<dbReference type="PANTHER" id="PTHR23505:SF52">
    <property type="entry name" value="MAJOR FACILITATOR SUPERFAMILY PROTEIN"/>
    <property type="match status" value="1"/>
</dbReference>
<evidence type="ECO:0000256" key="3">
    <source>
        <dbReference type="ARBA" id="ARBA00022692"/>
    </source>
</evidence>
<feature type="transmembrane region" description="Helical" evidence="7">
    <location>
        <begin position="294"/>
        <end position="317"/>
    </location>
</feature>
<dbReference type="EMBL" id="JALJOR010000008">
    <property type="protein sequence ID" value="KAK9813231.1"/>
    <property type="molecule type" value="Genomic_DNA"/>
</dbReference>
<keyword evidence="4 7" id="KW-1133">Transmembrane helix</keyword>
<feature type="transmembrane region" description="Helical" evidence="7">
    <location>
        <begin position="162"/>
        <end position="183"/>
    </location>
</feature>
<feature type="transmembrane region" description="Helical" evidence="7">
    <location>
        <begin position="69"/>
        <end position="87"/>
    </location>
</feature>
<sequence length="503" mass="53598">MRTTLLMNAASIVEKADEQVLPAVYYFIGRSLNASPSDLGYLTLCRAMVQALSSPVSGLLGDKYDRTHIVAFGCFLWGIMTSVIGLSTSLRQAMLSCAINGFGLALVIPCVASLIADYHPSESRGRAFGFMNFTSSIGGMLGGFFATNIGATSPAGIDGWRFAFHLMAAVSLVTAVLVLYFAADPRPKATISPLLLGMPARGTAESQERDALLTANKPTPLHSSGSLKALTASSSYKKPNRMVVRAREIWQDVMSVLEIRTFQIIVLQGIVGSIPWTALAFFTVWLQLLGFSNWIASCLVAVFYSGCACGAFGGGSIGDYMEKAQPNRGRILTAQFSALSGIPLTVILLKGLPTSAAAGIDSLAITYGCVLFIMGLLVSWCGANNSAMFAEIVPEQLRSTVYAFDRSFEGAVAACGAPLVGLLAEKVFGFEGSVTQTAEAVAGRDFTNAAALSSSLVCCLTVPWALCLLSYTGLFWVYARDRRIASVKSNKRFSRTVEDGRKP</sequence>
<feature type="domain" description="Major facilitator superfamily (MFS) profile" evidence="8">
    <location>
        <begin position="3"/>
        <end position="482"/>
    </location>
</feature>
<feature type="transmembrane region" description="Helical" evidence="7">
    <location>
        <begin position="454"/>
        <end position="479"/>
    </location>
</feature>
<evidence type="ECO:0000256" key="4">
    <source>
        <dbReference type="ARBA" id="ARBA00022989"/>
    </source>
</evidence>
<dbReference type="InterPro" id="IPR011701">
    <property type="entry name" value="MFS"/>
</dbReference>
<dbReference type="Proteomes" id="UP001489004">
    <property type="component" value="Unassembled WGS sequence"/>
</dbReference>
<keyword evidence="5 7" id="KW-0472">Membrane</keyword>
<evidence type="ECO:0000256" key="2">
    <source>
        <dbReference type="ARBA" id="ARBA00022448"/>
    </source>
</evidence>
<evidence type="ECO:0000259" key="8">
    <source>
        <dbReference type="PROSITE" id="PS50850"/>
    </source>
</evidence>
<dbReference type="Gene3D" id="1.20.1250.20">
    <property type="entry name" value="MFS general substrate transporter like domains"/>
    <property type="match status" value="1"/>
</dbReference>
<organism evidence="9 10">
    <name type="scientific">[Myrmecia] bisecta</name>
    <dbReference type="NCBI Taxonomy" id="41462"/>
    <lineage>
        <taxon>Eukaryota</taxon>
        <taxon>Viridiplantae</taxon>
        <taxon>Chlorophyta</taxon>
        <taxon>core chlorophytes</taxon>
        <taxon>Trebouxiophyceae</taxon>
        <taxon>Trebouxiales</taxon>
        <taxon>Trebouxiaceae</taxon>
        <taxon>Myrmecia</taxon>
    </lineage>
</organism>
<dbReference type="InterPro" id="IPR036259">
    <property type="entry name" value="MFS_trans_sf"/>
</dbReference>
<comment type="similarity">
    <text evidence="6">Belongs to the major facilitator superfamily. Spinster (TC 2.A.1.49) family.</text>
</comment>
<proteinExistence type="inferred from homology"/>
<dbReference type="AlphaFoldDB" id="A0AAW1PUM7"/>
<feature type="transmembrane region" description="Helical" evidence="7">
    <location>
        <begin position="264"/>
        <end position="288"/>
    </location>
</feature>
<keyword evidence="10" id="KW-1185">Reference proteome</keyword>
<comment type="caution">
    <text evidence="9">The sequence shown here is derived from an EMBL/GenBank/DDBJ whole genome shotgun (WGS) entry which is preliminary data.</text>
</comment>
<dbReference type="GO" id="GO:0022857">
    <property type="term" value="F:transmembrane transporter activity"/>
    <property type="evidence" value="ECO:0007669"/>
    <property type="project" value="InterPro"/>
</dbReference>
<evidence type="ECO:0000256" key="5">
    <source>
        <dbReference type="ARBA" id="ARBA00023136"/>
    </source>
</evidence>
<gene>
    <name evidence="9" type="ORF">WJX72_011069</name>
</gene>
<protein>
    <recommendedName>
        <fullName evidence="8">Major facilitator superfamily (MFS) profile domain-containing protein</fullName>
    </recommendedName>
</protein>
<dbReference type="InterPro" id="IPR044770">
    <property type="entry name" value="MFS_spinster-like"/>
</dbReference>
<dbReference type="PANTHER" id="PTHR23505">
    <property type="entry name" value="SPINSTER"/>
    <property type="match status" value="1"/>
</dbReference>
<feature type="transmembrane region" description="Helical" evidence="7">
    <location>
        <begin position="329"/>
        <end position="352"/>
    </location>
</feature>